<evidence type="ECO:0000256" key="3">
    <source>
        <dbReference type="ARBA" id="ARBA00023002"/>
    </source>
</evidence>
<gene>
    <name evidence="7" type="ORF">AACH11_05305</name>
</gene>
<keyword evidence="8" id="KW-1185">Reference proteome</keyword>
<evidence type="ECO:0000256" key="1">
    <source>
        <dbReference type="ARBA" id="ARBA00022714"/>
    </source>
</evidence>
<proteinExistence type="predicted"/>
<comment type="caution">
    <text evidence="7">The sequence shown here is derived from an EMBL/GenBank/DDBJ whole genome shotgun (WGS) entry which is preliminary data.</text>
</comment>
<reference evidence="7 8" key="1">
    <citation type="submission" date="2024-04" db="EMBL/GenBank/DDBJ databases">
        <title>Novel species of the genus Ideonella isolated from streams.</title>
        <authorList>
            <person name="Lu H."/>
        </authorList>
    </citation>
    <scope>NUCLEOTIDE SEQUENCE [LARGE SCALE GENOMIC DNA]</scope>
    <source>
        <strain evidence="7 8">BYS139W</strain>
    </source>
</reference>
<dbReference type="SUPFAM" id="SSF50022">
    <property type="entry name" value="ISP domain"/>
    <property type="match status" value="1"/>
</dbReference>
<keyword evidence="1" id="KW-0001">2Fe-2S</keyword>
<keyword evidence="4" id="KW-0408">Iron</keyword>
<dbReference type="InterPro" id="IPR017941">
    <property type="entry name" value="Rieske_2Fe-2S"/>
</dbReference>
<keyword evidence="2" id="KW-0479">Metal-binding</keyword>
<dbReference type="Pfam" id="PF00355">
    <property type="entry name" value="Rieske"/>
    <property type="match status" value="1"/>
</dbReference>
<keyword evidence="3 7" id="KW-0560">Oxidoreductase</keyword>
<evidence type="ECO:0000259" key="6">
    <source>
        <dbReference type="PROSITE" id="PS51296"/>
    </source>
</evidence>
<dbReference type="Gene3D" id="3.90.380.10">
    <property type="entry name" value="Naphthalene 1,2-dioxygenase Alpha Subunit, Chain A, domain 1"/>
    <property type="match status" value="1"/>
</dbReference>
<dbReference type="GO" id="GO:0051213">
    <property type="term" value="F:dioxygenase activity"/>
    <property type="evidence" value="ECO:0007669"/>
    <property type="project" value="UniProtKB-KW"/>
</dbReference>
<keyword evidence="7" id="KW-0223">Dioxygenase</keyword>
<accession>A0ABU9B670</accession>
<dbReference type="Proteomes" id="UP001368500">
    <property type="component" value="Unassembled WGS sequence"/>
</dbReference>
<dbReference type="EMBL" id="JBBUTF010000004">
    <property type="protein sequence ID" value="MEK8025373.1"/>
    <property type="molecule type" value="Genomic_DNA"/>
</dbReference>
<dbReference type="PANTHER" id="PTHR21266:SF60">
    <property type="entry name" value="3-KETOSTEROID-9-ALPHA-MONOOXYGENASE, OXYGENASE COMPONENT"/>
    <property type="match status" value="1"/>
</dbReference>
<dbReference type="PANTHER" id="PTHR21266">
    <property type="entry name" value="IRON-SULFUR DOMAIN CONTAINING PROTEIN"/>
    <property type="match status" value="1"/>
</dbReference>
<sequence>MFPKNAWYVAAMADEVGAERPLGRRICGAPLALWRDAQGVAHAVEDWCPHRGAPLSLGRVCDGALVCGYHGLAMGCDGRTVAMPGQRVRGFPPVRAFPLVERHGFLWVWPGEAALADPAAIHDCPWTAPGHADDWAFGGGLFHVKADYRLMIDNLMDLTHETYVHAGSIGQKEIDETPCETRVDGDVVTTRREMHGIIAPPFWQMALRGVGLDDQAPVDRWQICQFYPPSHVLIEVGVAQAGRGGFDAPPEAKASAVVVDFITPETETTMWYFWGMARRFAPRDAALTAQIREGQGRIFSEDIEMLERQQANLSAWPERALLKLNIDAGGVQSRRVLERWIAREQAPDGGAPRAGAGAAGGPAEAAVVAVPVAGPAQVPVRQAGGVGA</sequence>
<dbReference type="InterPro" id="IPR036922">
    <property type="entry name" value="Rieske_2Fe-2S_sf"/>
</dbReference>
<dbReference type="Pfam" id="PF19112">
    <property type="entry name" value="VanA_C"/>
    <property type="match status" value="1"/>
</dbReference>
<dbReference type="InterPro" id="IPR050584">
    <property type="entry name" value="Cholesterol_7-desaturase"/>
</dbReference>
<dbReference type="RefSeq" id="WP_341373157.1">
    <property type="nucleotide sequence ID" value="NZ_JBBUTF010000004.1"/>
</dbReference>
<dbReference type="SUPFAM" id="SSF55961">
    <property type="entry name" value="Bet v1-like"/>
    <property type="match status" value="1"/>
</dbReference>
<dbReference type="InterPro" id="IPR044043">
    <property type="entry name" value="VanA_C_cat"/>
</dbReference>
<evidence type="ECO:0000256" key="2">
    <source>
        <dbReference type="ARBA" id="ARBA00022723"/>
    </source>
</evidence>
<evidence type="ECO:0000256" key="5">
    <source>
        <dbReference type="ARBA" id="ARBA00023014"/>
    </source>
</evidence>
<dbReference type="PROSITE" id="PS51296">
    <property type="entry name" value="RIESKE"/>
    <property type="match status" value="1"/>
</dbReference>
<keyword evidence="5" id="KW-0411">Iron-sulfur</keyword>
<protein>
    <submittedName>
        <fullName evidence="7">Aromatic ring-hydroxylating dioxygenase subunit alpha</fullName>
        <ecNumber evidence="7">1.14.13.-</ecNumber>
    </submittedName>
</protein>
<evidence type="ECO:0000313" key="7">
    <source>
        <dbReference type="EMBL" id="MEK8025373.1"/>
    </source>
</evidence>
<dbReference type="EC" id="1.14.13.-" evidence="7"/>
<organism evidence="7 8">
    <name type="scientific">Pseudaquabacterium rugosum</name>
    <dbReference type="NCBI Taxonomy" id="2984194"/>
    <lineage>
        <taxon>Bacteria</taxon>
        <taxon>Pseudomonadati</taxon>
        <taxon>Pseudomonadota</taxon>
        <taxon>Betaproteobacteria</taxon>
        <taxon>Burkholderiales</taxon>
        <taxon>Sphaerotilaceae</taxon>
        <taxon>Pseudaquabacterium</taxon>
    </lineage>
</organism>
<evidence type="ECO:0000256" key="4">
    <source>
        <dbReference type="ARBA" id="ARBA00023004"/>
    </source>
</evidence>
<dbReference type="CDD" id="cd08878">
    <property type="entry name" value="RHO_alpha_C_DMO-like"/>
    <property type="match status" value="1"/>
</dbReference>
<feature type="domain" description="Rieske" evidence="6">
    <location>
        <begin position="7"/>
        <end position="108"/>
    </location>
</feature>
<evidence type="ECO:0000313" key="8">
    <source>
        <dbReference type="Proteomes" id="UP001368500"/>
    </source>
</evidence>
<dbReference type="Gene3D" id="2.102.10.10">
    <property type="entry name" value="Rieske [2Fe-2S] iron-sulphur domain"/>
    <property type="match status" value="1"/>
</dbReference>
<name>A0ABU9B670_9BURK</name>